<dbReference type="RefSeq" id="WP_349244301.1">
    <property type="nucleotide sequence ID" value="NZ_JASCXX010000007.1"/>
</dbReference>
<evidence type="ECO:0000256" key="2">
    <source>
        <dbReference type="ARBA" id="ARBA00022777"/>
    </source>
</evidence>
<dbReference type="InterPro" id="IPR011611">
    <property type="entry name" value="PfkB_dom"/>
</dbReference>
<sequence>MSLLVTGSIGIDTIKTPHGVSERCLGGSSIYFSMAASFFAPVRFVGVVGDDCPFDLAEVFKGRDVDLRGLEVRSGSKTFVWHGTYQENMNDRTTDYVELNVLQEAPPKLPDVFLDSRFVFLANTAPALQLELLDQIAQPAFVAADTMNLWIDGHLGDLKKLLKRIDCLIINDDEARQLSGRSNLVKAAADVLAMGMKVVIVKKGESGSLMCSADGQTFLLPAYPAAEVVDPTGAGDSFAGGFLGHVAQQGRTDFEALKSALAYGTVVASFTIADFSLSGLTGTSRSEIDARLEELRRFTSF</sequence>
<reference evidence="4" key="1">
    <citation type="submission" date="2023-05" db="EMBL/GenBank/DDBJ databases">
        <title>Anaerotaeda fermentans gen. nov., sp. nov., a novel anaerobic planctomycete of the new family within the order Sedimentisphaerales isolated from Taman Peninsula, Russia.</title>
        <authorList>
            <person name="Khomyakova M.A."/>
            <person name="Merkel A.Y."/>
            <person name="Slobodkin A.I."/>
        </authorList>
    </citation>
    <scope>NUCLEOTIDE SEQUENCE</scope>
    <source>
        <strain evidence="4">M17dextr</strain>
    </source>
</reference>
<name>A0AAW6TZQ7_9BACT</name>
<dbReference type="SUPFAM" id="SSF53613">
    <property type="entry name" value="Ribokinase-like"/>
    <property type="match status" value="1"/>
</dbReference>
<keyword evidence="1" id="KW-0808">Transferase</keyword>
<organism evidence="4 5">
    <name type="scientific">Anaerobaca lacustris</name>
    <dbReference type="NCBI Taxonomy" id="3044600"/>
    <lineage>
        <taxon>Bacteria</taxon>
        <taxon>Pseudomonadati</taxon>
        <taxon>Planctomycetota</taxon>
        <taxon>Phycisphaerae</taxon>
        <taxon>Sedimentisphaerales</taxon>
        <taxon>Anaerobacaceae</taxon>
        <taxon>Anaerobaca</taxon>
    </lineage>
</organism>
<dbReference type="PROSITE" id="PS00584">
    <property type="entry name" value="PFKB_KINASES_2"/>
    <property type="match status" value="1"/>
</dbReference>
<dbReference type="PANTHER" id="PTHR10584">
    <property type="entry name" value="SUGAR KINASE"/>
    <property type="match status" value="1"/>
</dbReference>
<protein>
    <submittedName>
        <fullName evidence="4">PfkB family carbohydrate kinase</fullName>
    </submittedName>
</protein>
<dbReference type="Gene3D" id="3.40.1190.20">
    <property type="match status" value="1"/>
</dbReference>
<proteinExistence type="predicted"/>
<dbReference type="EMBL" id="JASCXX010000007">
    <property type="protein sequence ID" value="MDI6448891.1"/>
    <property type="molecule type" value="Genomic_DNA"/>
</dbReference>
<evidence type="ECO:0000313" key="4">
    <source>
        <dbReference type="EMBL" id="MDI6448891.1"/>
    </source>
</evidence>
<dbReference type="Pfam" id="PF00294">
    <property type="entry name" value="PfkB"/>
    <property type="match status" value="1"/>
</dbReference>
<dbReference type="GO" id="GO:0016301">
    <property type="term" value="F:kinase activity"/>
    <property type="evidence" value="ECO:0007669"/>
    <property type="project" value="UniProtKB-KW"/>
</dbReference>
<keyword evidence="2 4" id="KW-0418">Kinase</keyword>
<dbReference type="InterPro" id="IPR029056">
    <property type="entry name" value="Ribokinase-like"/>
</dbReference>
<evidence type="ECO:0000313" key="5">
    <source>
        <dbReference type="Proteomes" id="UP001431776"/>
    </source>
</evidence>
<comment type="caution">
    <text evidence="4">The sequence shown here is derived from an EMBL/GenBank/DDBJ whole genome shotgun (WGS) entry which is preliminary data.</text>
</comment>
<accession>A0AAW6TZQ7</accession>
<keyword evidence="5" id="KW-1185">Reference proteome</keyword>
<evidence type="ECO:0000259" key="3">
    <source>
        <dbReference type="Pfam" id="PF00294"/>
    </source>
</evidence>
<dbReference type="GO" id="GO:0005829">
    <property type="term" value="C:cytosol"/>
    <property type="evidence" value="ECO:0007669"/>
    <property type="project" value="TreeGrafter"/>
</dbReference>
<dbReference type="PANTHER" id="PTHR10584:SF166">
    <property type="entry name" value="RIBOKINASE"/>
    <property type="match status" value="1"/>
</dbReference>
<dbReference type="AlphaFoldDB" id="A0AAW6TZQ7"/>
<feature type="domain" description="Carbohydrate kinase PfkB" evidence="3">
    <location>
        <begin position="35"/>
        <end position="273"/>
    </location>
</feature>
<gene>
    <name evidence="4" type="ORF">QJ522_07515</name>
</gene>
<dbReference type="Proteomes" id="UP001431776">
    <property type="component" value="Unassembled WGS sequence"/>
</dbReference>
<dbReference type="InterPro" id="IPR002173">
    <property type="entry name" value="Carboh/pur_kinase_PfkB_CS"/>
</dbReference>
<evidence type="ECO:0000256" key="1">
    <source>
        <dbReference type="ARBA" id="ARBA00022679"/>
    </source>
</evidence>